<name>A0AAQ3QHP2_9LILI</name>
<protein>
    <submittedName>
        <fullName evidence="4">Pentatricopeptide repeat-containing protein</fullName>
    </submittedName>
</protein>
<dbReference type="FunFam" id="1.25.40.10:FF:000031">
    <property type="entry name" value="Pentatricopeptide repeat-containing protein mitochondrial"/>
    <property type="match status" value="1"/>
</dbReference>
<dbReference type="Proteomes" id="UP001327560">
    <property type="component" value="Chromosome 6"/>
</dbReference>
<dbReference type="FunFam" id="1.25.40.10:FF:000381">
    <property type="entry name" value="Pentatricopeptide repeat-containing protein"/>
    <property type="match status" value="1"/>
</dbReference>
<evidence type="ECO:0000313" key="5">
    <source>
        <dbReference type="Proteomes" id="UP001327560"/>
    </source>
</evidence>
<dbReference type="Gene3D" id="1.25.40.10">
    <property type="entry name" value="Tetratricopeptide repeat domain"/>
    <property type="match status" value="4"/>
</dbReference>
<dbReference type="GO" id="GO:0008270">
    <property type="term" value="F:zinc ion binding"/>
    <property type="evidence" value="ECO:0007669"/>
    <property type="project" value="InterPro"/>
</dbReference>
<dbReference type="GO" id="GO:0003723">
    <property type="term" value="F:RNA binding"/>
    <property type="evidence" value="ECO:0007669"/>
    <property type="project" value="InterPro"/>
</dbReference>
<keyword evidence="5" id="KW-1185">Reference proteome</keyword>
<dbReference type="EMBL" id="CP136895">
    <property type="protein sequence ID" value="WOL11579.1"/>
    <property type="molecule type" value="Genomic_DNA"/>
</dbReference>
<dbReference type="PANTHER" id="PTHR47926:SF342">
    <property type="entry name" value="TETRATRICOPEPTIDE-LIKE HELICAL DOMAIN-CONTAINING PROTEIN-RELATED"/>
    <property type="match status" value="1"/>
</dbReference>
<feature type="repeat" description="PPR" evidence="2">
    <location>
        <begin position="90"/>
        <end position="124"/>
    </location>
</feature>
<evidence type="ECO:0000313" key="4">
    <source>
        <dbReference type="EMBL" id="WOL11579.1"/>
    </source>
</evidence>
<dbReference type="Pfam" id="PF13812">
    <property type="entry name" value="PPR_3"/>
    <property type="match status" value="1"/>
</dbReference>
<accession>A0AAQ3QHP2</accession>
<dbReference type="Pfam" id="PF13041">
    <property type="entry name" value="PPR_2"/>
    <property type="match status" value="2"/>
</dbReference>
<dbReference type="Pfam" id="PF01535">
    <property type="entry name" value="PPR"/>
    <property type="match status" value="6"/>
</dbReference>
<dbReference type="Pfam" id="PF14432">
    <property type="entry name" value="DYW_deaminase"/>
    <property type="match status" value="1"/>
</dbReference>
<proteinExistence type="predicted"/>
<sequence>MRAPPFSKATLSTLVRTQRAAPRTTSDTYATLLRRCIAERSLDKARRVHLHMVMSGFPHLSLGNKLVDAYLKCGAVDDARKVFDAMPKPHIVSWNALVSSYVRCRRTHEAVRLYKRMLSEGVVADEFTFSSVLRAFSDLGLVAQGATAHGQLVVSCVDARNAFVGSALVDMYAKFGRLREARCVYDRVHGKDVILATALVVGYTQNGEYSEAIELFGRIVKDGIHPNDFTFASVLIACGNTGDLRKGLAIHGIMAKIGNKLCCSSQTSLLTMYSRCGLIDDAMKVFVDILDPSTVTWTAIIGCMVCNHREELALSMLRGMIHSSVRPNAFTLSTALRACSALALFEQGKLIHAFAIKLGLDSNRFVCVALIDTYGKCGRIEMAKIIFDDLPGLDVVTMNCMINAYAQNGHGVEALRLFETMKVPSLEPNGATFTGVLSGCTNAGLVEEGRRVFSFIVDKYKCGPSSDHYACMVDILGRAGKLEEAERLVCEHRNPDKVLWRSLLSACRLHGKLEMAKRVARNILKLDPADDGTYILLSNIYASLGQWDEVISMKSAMRKMKLKKEPAMSWIEVDRKYHTFMAGDRDHLQAEEIYKELEELIRRTKELGYVPNARYVLQEMDEVEKERSLYYHSEKLAVTFGVMSSSNDKGDKPITIFKNLRVCGDCHSWIKLVSQVVGKEIIARDAKRFHHFKNGMCSCNDYW</sequence>
<feature type="repeat" description="PPR" evidence="2">
    <location>
        <begin position="394"/>
        <end position="428"/>
    </location>
</feature>
<dbReference type="InterPro" id="IPR046848">
    <property type="entry name" value="E_motif"/>
</dbReference>
<dbReference type="InterPro" id="IPR046960">
    <property type="entry name" value="PPR_At4g14850-like_plant"/>
</dbReference>
<evidence type="ECO:0000256" key="1">
    <source>
        <dbReference type="ARBA" id="ARBA00022737"/>
    </source>
</evidence>
<dbReference type="NCBIfam" id="TIGR00756">
    <property type="entry name" value="PPR"/>
    <property type="match status" value="4"/>
</dbReference>
<keyword evidence="1" id="KW-0677">Repeat</keyword>
<feature type="domain" description="DYW" evidence="3">
    <location>
        <begin position="608"/>
        <end position="703"/>
    </location>
</feature>
<dbReference type="SUPFAM" id="SSF48452">
    <property type="entry name" value="TPR-like"/>
    <property type="match status" value="1"/>
</dbReference>
<dbReference type="AlphaFoldDB" id="A0AAQ3QHP2"/>
<gene>
    <name evidence="4" type="ORF">Cni_G20343</name>
</gene>
<dbReference type="Pfam" id="PF20430">
    <property type="entry name" value="Eplus_motif"/>
    <property type="match status" value="1"/>
</dbReference>
<dbReference type="GO" id="GO:0009451">
    <property type="term" value="P:RNA modification"/>
    <property type="evidence" value="ECO:0007669"/>
    <property type="project" value="InterPro"/>
</dbReference>
<reference evidence="4 5" key="1">
    <citation type="submission" date="2023-10" db="EMBL/GenBank/DDBJ databases">
        <title>Chromosome-scale genome assembly provides insights into flower coloration mechanisms of Canna indica.</title>
        <authorList>
            <person name="Li C."/>
        </authorList>
    </citation>
    <scope>NUCLEOTIDE SEQUENCE [LARGE SCALE GENOMIC DNA]</scope>
    <source>
        <tissue evidence="4">Flower</tissue>
    </source>
</reference>
<dbReference type="InterPro" id="IPR046849">
    <property type="entry name" value="E2_motif"/>
</dbReference>
<dbReference type="InterPro" id="IPR011990">
    <property type="entry name" value="TPR-like_helical_dom_sf"/>
</dbReference>
<dbReference type="InterPro" id="IPR002885">
    <property type="entry name" value="PPR_rpt"/>
</dbReference>
<evidence type="ECO:0000256" key="2">
    <source>
        <dbReference type="PROSITE-ProRule" id="PRU00708"/>
    </source>
</evidence>
<dbReference type="Pfam" id="PF20431">
    <property type="entry name" value="E_motif"/>
    <property type="match status" value="1"/>
</dbReference>
<dbReference type="InterPro" id="IPR032867">
    <property type="entry name" value="DYW_dom"/>
</dbReference>
<dbReference type="PANTHER" id="PTHR47926">
    <property type="entry name" value="PENTATRICOPEPTIDE REPEAT-CONTAINING PROTEIN"/>
    <property type="match status" value="1"/>
</dbReference>
<dbReference type="PROSITE" id="PS51375">
    <property type="entry name" value="PPR"/>
    <property type="match status" value="3"/>
</dbReference>
<organism evidence="4 5">
    <name type="scientific">Canna indica</name>
    <name type="common">Indian-shot</name>
    <dbReference type="NCBI Taxonomy" id="4628"/>
    <lineage>
        <taxon>Eukaryota</taxon>
        <taxon>Viridiplantae</taxon>
        <taxon>Streptophyta</taxon>
        <taxon>Embryophyta</taxon>
        <taxon>Tracheophyta</taxon>
        <taxon>Spermatophyta</taxon>
        <taxon>Magnoliopsida</taxon>
        <taxon>Liliopsida</taxon>
        <taxon>Zingiberales</taxon>
        <taxon>Cannaceae</taxon>
        <taxon>Canna</taxon>
    </lineage>
</organism>
<feature type="repeat" description="PPR" evidence="2">
    <location>
        <begin position="192"/>
        <end position="226"/>
    </location>
</feature>
<dbReference type="FunFam" id="1.25.40.10:FF:000366">
    <property type="entry name" value="Pentatricopeptide (PPR) repeat-containing protein"/>
    <property type="match status" value="1"/>
</dbReference>
<evidence type="ECO:0000259" key="3">
    <source>
        <dbReference type="Pfam" id="PF14432"/>
    </source>
</evidence>